<protein>
    <recommendedName>
        <fullName evidence="3">DUF2158 domain-containing protein</fullName>
    </recommendedName>
</protein>
<evidence type="ECO:0008006" key="3">
    <source>
        <dbReference type="Google" id="ProtNLM"/>
    </source>
</evidence>
<organism evidence="1 2">
    <name type="scientific">Solimonas terrae</name>
    <dbReference type="NCBI Taxonomy" id="1396819"/>
    <lineage>
        <taxon>Bacteria</taxon>
        <taxon>Pseudomonadati</taxon>
        <taxon>Pseudomonadota</taxon>
        <taxon>Gammaproteobacteria</taxon>
        <taxon>Nevskiales</taxon>
        <taxon>Nevskiaceae</taxon>
        <taxon>Solimonas</taxon>
    </lineage>
</organism>
<dbReference type="Proteomes" id="UP000472676">
    <property type="component" value="Unassembled WGS sequence"/>
</dbReference>
<accession>A0A6M2BQ94</accession>
<name>A0A6M2BQ94_9GAMM</name>
<comment type="caution">
    <text evidence="1">The sequence shown here is derived from an EMBL/GenBank/DDBJ whole genome shotgun (WGS) entry which is preliminary data.</text>
</comment>
<dbReference type="AlphaFoldDB" id="A0A6M2BQ94"/>
<dbReference type="EMBL" id="JAAMOW010000003">
    <property type="protein sequence ID" value="NGY04375.1"/>
    <property type="molecule type" value="Genomic_DNA"/>
</dbReference>
<evidence type="ECO:0000313" key="2">
    <source>
        <dbReference type="Proteomes" id="UP000472676"/>
    </source>
</evidence>
<evidence type="ECO:0000313" key="1">
    <source>
        <dbReference type="EMBL" id="NGY04375.1"/>
    </source>
</evidence>
<keyword evidence="2" id="KW-1185">Reference proteome</keyword>
<sequence length="63" mass="6785">MESQFKVGDIVIDREGGLRMKIAAVDKAAGTVRCTWTRGPAKHSRSFAPDALIMRAAKATPAK</sequence>
<gene>
    <name evidence="1" type="ORF">G7Y85_06340</name>
</gene>
<dbReference type="RefSeq" id="WP_166253641.1">
    <property type="nucleotide sequence ID" value="NZ_JAAMOW010000003.1"/>
</dbReference>
<reference evidence="1 2" key="1">
    <citation type="journal article" date="2014" name="Int. J. Syst. Evol. Microbiol.">
        <title>Solimonas terrae sp. nov., isolated from soil.</title>
        <authorList>
            <person name="Kim S.J."/>
            <person name="Moon J.Y."/>
            <person name="Weon H.Y."/>
            <person name="Ahn J.H."/>
            <person name="Chen W.M."/>
            <person name="Kwon S.W."/>
        </authorList>
    </citation>
    <scope>NUCLEOTIDE SEQUENCE [LARGE SCALE GENOMIC DNA]</scope>
    <source>
        <strain evidence="1 2">KIS83-12</strain>
    </source>
</reference>
<proteinExistence type="predicted"/>